<dbReference type="InterPro" id="IPR028082">
    <property type="entry name" value="Peripla_BP_I"/>
</dbReference>
<gene>
    <name evidence="6" type="ORF">JIG36_45320</name>
</gene>
<dbReference type="PANTHER" id="PTHR30146:SF109">
    <property type="entry name" value="HTH-TYPE TRANSCRIPTIONAL REGULATOR GALS"/>
    <property type="match status" value="1"/>
</dbReference>
<proteinExistence type="predicted"/>
<evidence type="ECO:0000313" key="6">
    <source>
        <dbReference type="EMBL" id="MBM2622745.1"/>
    </source>
</evidence>
<dbReference type="PROSITE" id="PS50932">
    <property type="entry name" value="HTH_LACI_2"/>
    <property type="match status" value="1"/>
</dbReference>
<dbReference type="SUPFAM" id="SSF53822">
    <property type="entry name" value="Periplasmic binding protein-like I"/>
    <property type="match status" value="1"/>
</dbReference>
<organism evidence="6 7">
    <name type="scientific">Paractinoplanes ovalisporus</name>
    <dbReference type="NCBI Taxonomy" id="2810368"/>
    <lineage>
        <taxon>Bacteria</taxon>
        <taxon>Bacillati</taxon>
        <taxon>Actinomycetota</taxon>
        <taxon>Actinomycetes</taxon>
        <taxon>Micromonosporales</taxon>
        <taxon>Micromonosporaceae</taxon>
        <taxon>Paractinoplanes</taxon>
    </lineage>
</organism>
<reference evidence="6 7" key="1">
    <citation type="submission" date="2021-01" db="EMBL/GenBank/DDBJ databases">
        <title>Actinoplanes sp. nov. LDG1-06 isolated from lichen.</title>
        <authorList>
            <person name="Saeng-In P."/>
            <person name="Phongsopitanun W."/>
            <person name="Kanchanasin P."/>
            <person name="Yuki M."/>
            <person name="Kudo T."/>
            <person name="Ohkuma M."/>
            <person name="Tanasupawat S."/>
        </authorList>
    </citation>
    <scope>NUCLEOTIDE SEQUENCE [LARGE SCALE GENOMIC DNA]</scope>
    <source>
        <strain evidence="6 7">LDG1-06</strain>
    </source>
</reference>
<evidence type="ECO:0000256" key="3">
    <source>
        <dbReference type="ARBA" id="ARBA00023163"/>
    </source>
</evidence>
<sequence>MSGRASSASARPSRVGNVTGPGSGGDGRTPWSWPYSVAVTGPRKARRATVHDVAAAAGVSRGTVNRVLNGGYVSSDARTAIEAAIAQVGYVPNRAASNLARQRSQAVGFLALEPHSLLLEDPNIGAIMLGANAVLSLADHQMVSLVIDSDRDMQRVGRYLSGGFVDGAIIVSARSHDPITRLIAEIRLPATFVGHPPDLDRDIPFVGIDNIGSARAITRRLVETGRRRIGMIAAALDRDSGADRLTGFQQALGDLFDPNLVADVPLYDYTYGVKGMRALLDREPALDGVFAASDAVAAGALETLRESGRRVPEDVGLVGFDDSSWALRTQPALSTVHQPAREIGRNAAESVLRQIAGEPVEPSVVLDSPVVWRHSA</sequence>
<evidence type="ECO:0000256" key="4">
    <source>
        <dbReference type="SAM" id="MobiDB-lite"/>
    </source>
</evidence>
<dbReference type="PANTHER" id="PTHR30146">
    <property type="entry name" value="LACI-RELATED TRANSCRIPTIONAL REPRESSOR"/>
    <property type="match status" value="1"/>
</dbReference>
<dbReference type="SMART" id="SM00354">
    <property type="entry name" value="HTH_LACI"/>
    <property type="match status" value="1"/>
</dbReference>
<protein>
    <submittedName>
        <fullName evidence="6">LacI family DNA-binding transcriptional regulator</fullName>
    </submittedName>
</protein>
<dbReference type="PROSITE" id="PS00356">
    <property type="entry name" value="HTH_LACI_1"/>
    <property type="match status" value="1"/>
</dbReference>
<feature type="compositionally biased region" description="Low complexity" evidence="4">
    <location>
        <begin position="1"/>
        <end position="14"/>
    </location>
</feature>
<evidence type="ECO:0000259" key="5">
    <source>
        <dbReference type="PROSITE" id="PS50932"/>
    </source>
</evidence>
<dbReference type="GO" id="GO:0003677">
    <property type="term" value="F:DNA binding"/>
    <property type="evidence" value="ECO:0007669"/>
    <property type="project" value="UniProtKB-KW"/>
</dbReference>
<keyword evidence="2 6" id="KW-0238">DNA-binding</keyword>
<dbReference type="CDD" id="cd01392">
    <property type="entry name" value="HTH_LacI"/>
    <property type="match status" value="1"/>
</dbReference>
<evidence type="ECO:0000313" key="7">
    <source>
        <dbReference type="Proteomes" id="UP000632138"/>
    </source>
</evidence>
<feature type="region of interest" description="Disordered" evidence="4">
    <location>
        <begin position="1"/>
        <end position="33"/>
    </location>
</feature>
<keyword evidence="3" id="KW-0804">Transcription</keyword>
<dbReference type="InterPro" id="IPR010982">
    <property type="entry name" value="Lambda_DNA-bd_dom_sf"/>
</dbReference>
<keyword evidence="1" id="KW-0805">Transcription regulation</keyword>
<comment type="caution">
    <text evidence="6">The sequence shown here is derived from an EMBL/GenBank/DDBJ whole genome shotgun (WGS) entry which is preliminary data.</text>
</comment>
<dbReference type="InterPro" id="IPR000843">
    <property type="entry name" value="HTH_LacI"/>
</dbReference>
<dbReference type="EMBL" id="JAENHP010000028">
    <property type="protein sequence ID" value="MBM2622745.1"/>
    <property type="molecule type" value="Genomic_DNA"/>
</dbReference>
<dbReference type="SUPFAM" id="SSF47413">
    <property type="entry name" value="lambda repressor-like DNA-binding domains"/>
    <property type="match status" value="1"/>
</dbReference>
<dbReference type="Gene3D" id="1.10.260.40">
    <property type="entry name" value="lambda repressor-like DNA-binding domains"/>
    <property type="match status" value="1"/>
</dbReference>
<dbReference type="Gene3D" id="3.40.50.2300">
    <property type="match status" value="2"/>
</dbReference>
<dbReference type="Pfam" id="PF00356">
    <property type="entry name" value="LacI"/>
    <property type="match status" value="1"/>
</dbReference>
<accession>A0ABS2ASD2</accession>
<dbReference type="InterPro" id="IPR046335">
    <property type="entry name" value="LacI/GalR-like_sensor"/>
</dbReference>
<evidence type="ECO:0000256" key="2">
    <source>
        <dbReference type="ARBA" id="ARBA00023125"/>
    </source>
</evidence>
<keyword evidence="7" id="KW-1185">Reference proteome</keyword>
<dbReference type="Proteomes" id="UP000632138">
    <property type="component" value="Unassembled WGS sequence"/>
</dbReference>
<dbReference type="CDD" id="cd06267">
    <property type="entry name" value="PBP1_LacI_sugar_binding-like"/>
    <property type="match status" value="1"/>
</dbReference>
<name>A0ABS2ASD2_9ACTN</name>
<feature type="domain" description="HTH lacI-type" evidence="5">
    <location>
        <begin position="48"/>
        <end position="101"/>
    </location>
</feature>
<evidence type="ECO:0000256" key="1">
    <source>
        <dbReference type="ARBA" id="ARBA00023015"/>
    </source>
</evidence>
<dbReference type="Pfam" id="PF13377">
    <property type="entry name" value="Peripla_BP_3"/>
    <property type="match status" value="1"/>
</dbReference>